<keyword evidence="6 11" id="KW-0256">Endoplasmic reticulum</keyword>
<keyword evidence="13" id="KW-1185">Reference proteome</keyword>
<dbReference type="InterPro" id="IPR007130">
    <property type="entry name" value="DAGAT"/>
</dbReference>
<accession>A0A2P6TD60</accession>
<dbReference type="GO" id="GO:0019432">
    <property type="term" value="P:triglyceride biosynthetic process"/>
    <property type="evidence" value="ECO:0007669"/>
    <property type="project" value="TreeGrafter"/>
</dbReference>
<evidence type="ECO:0000256" key="6">
    <source>
        <dbReference type="ARBA" id="ARBA00022824"/>
    </source>
</evidence>
<dbReference type="EC" id="2.3.1.-" evidence="11"/>
<dbReference type="STRING" id="3076.A0A2P6TD60"/>
<gene>
    <name evidence="12" type="ORF">C2E21_8911</name>
</gene>
<evidence type="ECO:0000313" key="12">
    <source>
        <dbReference type="EMBL" id="PRW20576.1"/>
    </source>
</evidence>
<dbReference type="OrthoDB" id="264532at2759"/>
<evidence type="ECO:0000256" key="3">
    <source>
        <dbReference type="ARBA" id="ARBA00022516"/>
    </source>
</evidence>
<dbReference type="Pfam" id="PF03982">
    <property type="entry name" value="DAGAT"/>
    <property type="match status" value="1"/>
</dbReference>
<evidence type="ECO:0000256" key="4">
    <source>
        <dbReference type="ARBA" id="ARBA00022679"/>
    </source>
</evidence>
<reference evidence="12 13" key="1">
    <citation type="journal article" date="2018" name="Plant J.">
        <title>Genome sequences of Chlorella sorokiniana UTEX 1602 and Micractinium conductrix SAG 241.80: implications to maltose excretion by a green alga.</title>
        <authorList>
            <person name="Arriola M.B."/>
            <person name="Velmurugan N."/>
            <person name="Zhang Y."/>
            <person name="Plunkett M.H."/>
            <person name="Hondzo H."/>
            <person name="Barney B.M."/>
        </authorList>
    </citation>
    <scope>NUCLEOTIDE SEQUENCE [LARGE SCALE GENOMIC DNA]</scope>
    <source>
        <strain evidence="13">UTEX 1602</strain>
    </source>
</reference>
<keyword evidence="10" id="KW-0012">Acyltransferase</keyword>
<keyword evidence="9 11" id="KW-0472">Membrane</keyword>
<keyword evidence="5 11" id="KW-0812">Transmembrane</keyword>
<evidence type="ECO:0000256" key="1">
    <source>
        <dbReference type="ARBA" id="ARBA00004477"/>
    </source>
</evidence>
<keyword evidence="3" id="KW-0444">Lipid biosynthesis</keyword>
<evidence type="ECO:0000256" key="7">
    <source>
        <dbReference type="ARBA" id="ARBA00022989"/>
    </source>
</evidence>
<keyword evidence="7 11" id="KW-1133">Transmembrane helix</keyword>
<dbReference type="CDD" id="cd07987">
    <property type="entry name" value="LPLAT_MGAT-like"/>
    <property type="match status" value="1"/>
</dbReference>
<feature type="transmembrane region" description="Helical" evidence="11">
    <location>
        <begin position="12"/>
        <end position="35"/>
    </location>
</feature>
<dbReference type="PANTHER" id="PTHR12317">
    <property type="entry name" value="DIACYLGLYCEROL O-ACYLTRANSFERASE"/>
    <property type="match status" value="1"/>
</dbReference>
<keyword evidence="4 11" id="KW-0808">Transferase</keyword>
<dbReference type="GO" id="GO:0005789">
    <property type="term" value="C:endoplasmic reticulum membrane"/>
    <property type="evidence" value="ECO:0007669"/>
    <property type="project" value="UniProtKB-SubCell"/>
</dbReference>
<dbReference type="PANTHER" id="PTHR12317:SF63">
    <property type="entry name" value="DIACYLGLYCEROL O-ACYLTRANSFERASE 2"/>
    <property type="match status" value="1"/>
</dbReference>
<evidence type="ECO:0000313" key="13">
    <source>
        <dbReference type="Proteomes" id="UP000239899"/>
    </source>
</evidence>
<comment type="subcellular location">
    <subcellularLocation>
        <location evidence="1 11">Endoplasmic reticulum membrane</location>
        <topology evidence="1 11">Multi-pass membrane protein</topology>
    </subcellularLocation>
</comment>
<evidence type="ECO:0000256" key="5">
    <source>
        <dbReference type="ARBA" id="ARBA00022692"/>
    </source>
</evidence>
<comment type="similarity">
    <text evidence="2 11">Belongs to the diacylglycerol acyltransferase family.</text>
</comment>
<dbReference type="AlphaFoldDB" id="A0A2P6TD60"/>
<dbReference type="EMBL" id="LHPG02000023">
    <property type="protein sequence ID" value="PRW20576.1"/>
    <property type="molecule type" value="Genomic_DNA"/>
</dbReference>
<sequence>MLLDSKSWARRAHAVAVFLTLSTWVSGLIILNAWWIVDLIILPKRPLVAIACFAFKIGLLLVPLRVEPPSCVKRFLRFSLVAAHHYFPVQVVYEDRAALEKTGHPFVIGYEPHSVLPQGICAFCSYAVDGLPAGLKQTRILASSAAFWAPVMRHMWWWLGIRPVSHQCFATLLAKGRSVALCPGGIKEVLFMERGREVAYLHKRTGFVRMALQAGAPLVPVFAFGQSDMYSYVRLFYDFPKHLIPRAQWARLARRIGYVPMIIWGWCFSFMPKQVPLYIVVGKPIPVPKVEQPSSEQVEDYLQRFIEEEERIFREHREAAGQAGVELTVY</sequence>
<protein>
    <recommendedName>
        <fullName evidence="11">Acyltransferase</fullName>
        <ecNumber evidence="11">2.3.1.-</ecNumber>
    </recommendedName>
</protein>
<evidence type="ECO:0000256" key="9">
    <source>
        <dbReference type="ARBA" id="ARBA00023136"/>
    </source>
</evidence>
<evidence type="ECO:0000256" key="10">
    <source>
        <dbReference type="ARBA" id="ARBA00023315"/>
    </source>
</evidence>
<proteinExistence type="inferred from homology"/>
<dbReference type="GO" id="GO:0004144">
    <property type="term" value="F:diacylglycerol O-acyltransferase activity"/>
    <property type="evidence" value="ECO:0007669"/>
    <property type="project" value="TreeGrafter"/>
</dbReference>
<evidence type="ECO:0000256" key="2">
    <source>
        <dbReference type="ARBA" id="ARBA00005420"/>
    </source>
</evidence>
<dbReference type="Proteomes" id="UP000239899">
    <property type="component" value="Unassembled WGS sequence"/>
</dbReference>
<organism evidence="12 13">
    <name type="scientific">Chlorella sorokiniana</name>
    <name type="common">Freshwater green alga</name>
    <dbReference type="NCBI Taxonomy" id="3076"/>
    <lineage>
        <taxon>Eukaryota</taxon>
        <taxon>Viridiplantae</taxon>
        <taxon>Chlorophyta</taxon>
        <taxon>core chlorophytes</taxon>
        <taxon>Trebouxiophyceae</taxon>
        <taxon>Chlorellales</taxon>
        <taxon>Chlorellaceae</taxon>
        <taxon>Chlorella clade</taxon>
        <taxon>Chlorella</taxon>
    </lineage>
</organism>
<comment type="caution">
    <text evidence="12">The sequence shown here is derived from an EMBL/GenBank/DDBJ whole genome shotgun (WGS) entry which is preliminary data.</text>
</comment>
<comment type="caution">
    <text evidence="11">Lacks conserved residue(s) required for the propagation of feature annotation.</text>
</comment>
<evidence type="ECO:0000256" key="8">
    <source>
        <dbReference type="ARBA" id="ARBA00023098"/>
    </source>
</evidence>
<evidence type="ECO:0000256" key="11">
    <source>
        <dbReference type="RuleBase" id="RU367023"/>
    </source>
</evidence>
<name>A0A2P6TD60_CHLSO</name>
<keyword evidence="8" id="KW-0443">Lipid metabolism</keyword>
<dbReference type="SUPFAM" id="SSF69593">
    <property type="entry name" value="Glycerol-3-phosphate (1)-acyltransferase"/>
    <property type="match status" value="1"/>
</dbReference>